<evidence type="ECO:0000256" key="2">
    <source>
        <dbReference type="SAM" id="MobiDB-lite"/>
    </source>
</evidence>
<accession>A0A1H9MU35</accession>
<dbReference type="SUPFAM" id="SSF48452">
    <property type="entry name" value="TPR-like"/>
    <property type="match status" value="1"/>
</dbReference>
<dbReference type="PRINTS" id="PR00364">
    <property type="entry name" value="DISEASERSIST"/>
</dbReference>
<dbReference type="SMART" id="SM00028">
    <property type="entry name" value="TPR"/>
    <property type="match status" value="3"/>
</dbReference>
<sequence length="717" mass="77188">MSRNSITNATAGTIVQADTIGHLTVRSANPDRPRQLPPPVRGFVGRVPELSSLDRTDAGLVVVEGLAGAGKTALVTTWAHRNQYRFPDGTLFVDLRGHGPAPPLPPAIALSTMLTGLGYATEDIPTTTRAQTNLLRTHCATRRVLVVLDDAHSPEQVRPLLPGADGCLTIVTGRVGLRGLCAVDGAIPIRLGTLPQSDAVALVRSALPAAAARPTALLASLCGGLPLALRIAATWAAGHGHHELDRAVADFANSDRLTFLSTPGDRVTSIRAVFDASYRRLAAIERFVFRRLGLHPSVDFGIPAVVALTRLDRHTVAAALASLVAANLVDAAARDRYRMHDLVHAYAVDRVTRDEPASDTRAATAHLVEWYAATADAADRTAFPRNAALDHLPAQALPGVDRSAALAWLGVETHNLLACQRLAHRSGMWTQAVRLAGGCRFLTLLPRPLWRLRLEAECLGLRSAVAARDQRAEAVLLVRRADTWQELGQWGNADRDLGRALLLGQEQGDFRRVYEALCGLGYSHRAHKRYREAIDHYRRALPLTRYLGDVRSEAVVESNLGAILVALGRHRQALAHFDREQQLRGVVGHPGGQASPLLGAALAWQRMGEHDRAVCLGTELLARFGRSVPPYLLVDVHSVLAVSQAATGDSGGALRSLRAAVAVMVQTGDPRAADEAARLRTAEAEYAAAEYAASRNARRQRNPAEEPPPDPDRDRPG</sequence>
<name>A0A1H9MU35_9PSEU</name>
<evidence type="ECO:0000256" key="1">
    <source>
        <dbReference type="PROSITE-ProRule" id="PRU00339"/>
    </source>
</evidence>
<dbReference type="SUPFAM" id="SSF52540">
    <property type="entry name" value="P-loop containing nucleoside triphosphate hydrolases"/>
    <property type="match status" value="1"/>
</dbReference>
<keyword evidence="1" id="KW-0802">TPR repeat</keyword>
<dbReference type="PANTHER" id="PTHR47691">
    <property type="entry name" value="REGULATOR-RELATED"/>
    <property type="match status" value="1"/>
</dbReference>
<feature type="repeat" description="TPR" evidence="1">
    <location>
        <begin position="514"/>
        <end position="547"/>
    </location>
</feature>
<reference evidence="4" key="1">
    <citation type="submission" date="2016-10" db="EMBL/GenBank/DDBJ databases">
        <authorList>
            <person name="Varghese N."/>
            <person name="Submissions S."/>
        </authorList>
    </citation>
    <scope>NUCLEOTIDE SEQUENCE [LARGE SCALE GENOMIC DNA]</scope>
    <source>
        <strain evidence="4">DSM 44260</strain>
    </source>
</reference>
<protein>
    <submittedName>
        <fullName evidence="3">Tetratricopeptide repeat-containing protein</fullName>
    </submittedName>
</protein>
<dbReference type="InterPro" id="IPR019734">
    <property type="entry name" value="TPR_rpt"/>
</dbReference>
<organism evidence="3 4">
    <name type="scientific">Actinokineospora terrae</name>
    <dbReference type="NCBI Taxonomy" id="155974"/>
    <lineage>
        <taxon>Bacteria</taxon>
        <taxon>Bacillati</taxon>
        <taxon>Actinomycetota</taxon>
        <taxon>Actinomycetes</taxon>
        <taxon>Pseudonocardiales</taxon>
        <taxon>Pseudonocardiaceae</taxon>
        <taxon>Actinokineospora</taxon>
    </lineage>
</organism>
<evidence type="ECO:0000313" key="3">
    <source>
        <dbReference type="EMBL" id="SER27182.1"/>
    </source>
</evidence>
<dbReference type="PANTHER" id="PTHR47691:SF3">
    <property type="entry name" value="HTH-TYPE TRANSCRIPTIONAL REGULATOR RV0890C-RELATED"/>
    <property type="match status" value="1"/>
</dbReference>
<keyword evidence="4" id="KW-1185">Reference proteome</keyword>
<dbReference type="Gene3D" id="3.40.50.300">
    <property type="entry name" value="P-loop containing nucleotide triphosphate hydrolases"/>
    <property type="match status" value="1"/>
</dbReference>
<dbReference type="PROSITE" id="PS50005">
    <property type="entry name" value="TPR"/>
    <property type="match status" value="1"/>
</dbReference>
<dbReference type="InterPro" id="IPR011990">
    <property type="entry name" value="TPR-like_helical_dom_sf"/>
</dbReference>
<dbReference type="Proteomes" id="UP000199051">
    <property type="component" value="Unassembled WGS sequence"/>
</dbReference>
<proteinExistence type="predicted"/>
<dbReference type="InterPro" id="IPR027417">
    <property type="entry name" value="P-loop_NTPase"/>
</dbReference>
<gene>
    <name evidence="3" type="ORF">SAMN04487818_102335</name>
</gene>
<evidence type="ECO:0000313" key="4">
    <source>
        <dbReference type="Proteomes" id="UP000199051"/>
    </source>
</evidence>
<dbReference type="AlphaFoldDB" id="A0A1H9MU35"/>
<dbReference type="RefSeq" id="WP_092775260.1">
    <property type="nucleotide sequence ID" value="NZ_FOGI01000002.1"/>
</dbReference>
<feature type="region of interest" description="Disordered" evidence="2">
    <location>
        <begin position="690"/>
        <end position="717"/>
    </location>
</feature>
<dbReference type="STRING" id="155974.SAMN04487818_102335"/>
<dbReference type="Gene3D" id="1.25.40.10">
    <property type="entry name" value="Tetratricopeptide repeat domain"/>
    <property type="match status" value="1"/>
</dbReference>
<dbReference type="EMBL" id="FOGI01000002">
    <property type="protein sequence ID" value="SER27182.1"/>
    <property type="molecule type" value="Genomic_DNA"/>
</dbReference>